<comment type="pathway">
    <text evidence="2">Nucleotide-sugar biosynthesis; GDP-alpha-D-mannose biosynthesis; alpha-D-mannose 1-phosphate from D-fructose 6-phosphate: step 2/2.</text>
</comment>
<evidence type="ECO:0000313" key="10">
    <source>
        <dbReference type="EMBL" id="MFD2864368.1"/>
    </source>
</evidence>
<dbReference type="NCBIfam" id="TIGR01484">
    <property type="entry name" value="HAD-SF-IIB"/>
    <property type="match status" value="1"/>
</dbReference>
<dbReference type="RefSeq" id="WP_377124826.1">
    <property type="nucleotide sequence ID" value="NZ_JBHUON010000006.1"/>
</dbReference>
<protein>
    <recommendedName>
        <fullName evidence="5">phosphomannomutase</fullName>
        <ecNumber evidence="5">5.4.2.8</ecNumber>
    </recommendedName>
</protein>
<dbReference type="InterPro" id="IPR023214">
    <property type="entry name" value="HAD_sf"/>
</dbReference>
<comment type="similarity">
    <text evidence="3">Belongs to the eukaryotic PMM family.</text>
</comment>
<evidence type="ECO:0000313" key="11">
    <source>
        <dbReference type="Proteomes" id="UP001597601"/>
    </source>
</evidence>
<organism evidence="10 11">
    <name type="scientific">Mucilaginibacter antarcticus</name>
    <dbReference type="NCBI Taxonomy" id="1855725"/>
    <lineage>
        <taxon>Bacteria</taxon>
        <taxon>Pseudomonadati</taxon>
        <taxon>Bacteroidota</taxon>
        <taxon>Sphingobacteriia</taxon>
        <taxon>Sphingobacteriales</taxon>
        <taxon>Sphingobacteriaceae</taxon>
        <taxon>Mucilaginibacter</taxon>
    </lineage>
</organism>
<name>A0ABW5XMG6_9SPHI</name>
<evidence type="ECO:0000256" key="4">
    <source>
        <dbReference type="ARBA" id="ARBA00011738"/>
    </source>
</evidence>
<evidence type="ECO:0000256" key="1">
    <source>
        <dbReference type="ARBA" id="ARBA00004496"/>
    </source>
</evidence>
<dbReference type="Pfam" id="PF08282">
    <property type="entry name" value="Hydrolase_3"/>
    <property type="match status" value="1"/>
</dbReference>
<dbReference type="EC" id="5.4.2.8" evidence="5"/>
<reference evidence="11" key="1">
    <citation type="journal article" date="2019" name="Int. J. Syst. Evol. Microbiol.">
        <title>The Global Catalogue of Microorganisms (GCM) 10K type strain sequencing project: providing services to taxonomists for standard genome sequencing and annotation.</title>
        <authorList>
            <consortium name="The Broad Institute Genomics Platform"/>
            <consortium name="The Broad Institute Genome Sequencing Center for Infectious Disease"/>
            <person name="Wu L."/>
            <person name="Ma J."/>
        </authorList>
    </citation>
    <scope>NUCLEOTIDE SEQUENCE [LARGE SCALE GENOMIC DNA]</scope>
    <source>
        <strain evidence="11">KCTC 52232</strain>
    </source>
</reference>
<keyword evidence="9" id="KW-0413">Isomerase</keyword>
<sequence length="256" mass="28509">MKKLVIFDLDGTLAESKSAIDDEMVKILDALVNITKVAIISGGDWPQFEKQVLDRLTNKKGFKNLSILPTCGTKFYQYKSGWKKLYAEDFTSTEKEKIIASLNAAVVEQGFKPEKTWGEQIEDRGSQITYSALGQHAPLKEKKEWDPGFVKRKEIQKALAITVPEFSVHLGGTTSVDITKPGIDKAYGIKKLHDILDIRKKDMLFIGDAIFPGGNDYPAVEAGIATIRIKDPNEAKRVVQGIIACLDKKGKYDNVF</sequence>
<dbReference type="SFLD" id="SFLDG01143">
    <property type="entry name" value="C2.B.3:_Phosphomannomutase_Lik"/>
    <property type="match status" value="1"/>
</dbReference>
<keyword evidence="7" id="KW-0479">Metal-binding</keyword>
<dbReference type="Proteomes" id="UP001597601">
    <property type="component" value="Unassembled WGS sequence"/>
</dbReference>
<keyword evidence="10" id="KW-0378">Hydrolase</keyword>
<dbReference type="InterPro" id="IPR043169">
    <property type="entry name" value="PMM_cap"/>
</dbReference>
<evidence type="ECO:0000256" key="6">
    <source>
        <dbReference type="ARBA" id="ARBA00022490"/>
    </source>
</evidence>
<evidence type="ECO:0000256" key="3">
    <source>
        <dbReference type="ARBA" id="ARBA00009736"/>
    </source>
</evidence>
<dbReference type="SFLD" id="SFLDS00003">
    <property type="entry name" value="Haloacid_Dehalogenase"/>
    <property type="match status" value="1"/>
</dbReference>
<evidence type="ECO:0000256" key="8">
    <source>
        <dbReference type="ARBA" id="ARBA00022842"/>
    </source>
</evidence>
<evidence type="ECO:0000256" key="5">
    <source>
        <dbReference type="ARBA" id="ARBA00012730"/>
    </source>
</evidence>
<evidence type="ECO:0000256" key="9">
    <source>
        <dbReference type="ARBA" id="ARBA00023235"/>
    </source>
</evidence>
<dbReference type="InterPro" id="IPR005002">
    <property type="entry name" value="PMM"/>
</dbReference>
<dbReference type="SUPFAM" id="SSF56784">
    <property type="entry name" value="HAD-like"/>
    <property type="match status" value="1"/>
</dbReference>
<dbReference type="InterPro" id="IPR036412">
    <property type="entry name" value="HAD-like_sf"/>
</dbReference>
<keyword evidence="6" id="KW-0963">Cytoplasm</keyword>
<dbReference type="PANTHER" id="PTHR10466:SF0">
    <property type="entry name" value="PHOSPHOMANNOMUTASE"/>
    <property type="match status" value="1"/>
</dbReference>
<evidence type="ECO:0000256" key="7">
    <source>
        <dbReference type="ARBA" id="ARBA00022723"/>
    </source>
</evidence>
<keyword evidence="11" id="KW-1185">Reference proteome</keyword>
<comment type="caution">
    <text evidence="10">The sequence shown here is derived from an EMBL/GenBank/DDBJ whole genome shotgun (WGS) entry which is preliminary data.</text>
</comment>
<dbReference type="GO" id="GO:0016787">
    <property type="term" value="F:hydrolase activity"/>
    <property type="evidence" value="ECO:0007669"/>
    <property type="project" value="UniProtKB-KW"/>
</dbReference>
<dbReference type="EMBL" id="JBHUON010000006">
    <property type="protein sequence ID" value="MFD2864368.1"/>
    <property type="molecule type" value="Genomic_DNA"/>
</dbReference>
<comment type="subunit">
    <text evidence="4">Homodimer.</text>
</comment>
<keyword evidence="8" id="KW-0460">Magnesium</keyword>
<dbReference type="Gene3D" id="3.30.1240.20">
    <property type="match status" value="1"/>
</dbReference>
<gene>
    <name evidence="10" type="ORF">ACFSYC_06670</name>
</gene>
<dbReference type="InterPro" id="IPR006379">
    <property type="entry name" value="HAD-SF_hydro_IIB"/>
</dbReference>
<proteinExistence type="inferred from homology"/>
<evidence type="ECO:0000256" key="2">
    <source>
        <dbReference type="ARBA" id="ARBA00004699"/>
    </source>
</evidence>
<dbReference type="Gene3D" id="3.40.50.1000">
    <property type="entry name" value="HAD superfamily/HAD-like"/>
    <property type="match status" value="1"/>
</dbReference>
<accession>A0ABW5XMG6</accession>
<comment type="subcellular location">
    <subcellularLocation>
        <location evidence="1">Cytoplasm</location>
    </subcellularLocation>
</comment>
<dbReference type="SFLD" id="SFLDG01140">
    <property type="entry name" value="C2.B:_Phosphomannomutase_and_P"/>
    <property type="match status" value="1"/>
</dbReference>
<dbReference type="PANTHER" id="PTHR10466">
    <property type="entry name" value="PHOSPHOMANNOMUTASE"/>
    <property type="match status" value="1"/>
</dbReference>